<organism evidence="2 3">
    <name type="scientific">Mesonia sediminis</name>
    <dbReference type="NCBI Taxonomy" id="1703946"/>
    <lineage>
        <taxon>Bacteria</taxon>
        <taxon>Pseudomonadati</taxon>
        <taxon>Bacteroidota</taxon>
        <taxon>Flavobacteriia</taxon>
        <taxon>Flavobacteriales</taxon>
        <taxon>Flavobacteriaceae</taxon>
        <taxon>Mesonia</taxon>
    </lineage>
</organism>
<proteinExistence type="predicted"/>
<protein>
    <submittedName>
        <fullName evidence="2">Uncharacterized protein</fullName>
    </submittedName>
</protein>
<gene>
    <name evidence="2" type="ORF">ACFSQ0_09350</name>
</gene>
<accession>A0ABW5SHW7</accession>
<feature type="transmembrane region" description="Helical" evidence="1">
    <location>
        <begin position="119"/>
        <end position="138"/>
    </location>
</feature>
<feature type="transmembrane region" description="Helical" evidence="1">
    <location>
        <begin position="95"/>
        <end position="113"/>
    </location>
</feature>
<comment type="caution">
    <text evidence="2">The sequence shown here is derived from an EMBL/GenBank/DDBJ whole genome shotgun (WGS) entry which is preliminary data.</text>
</comment>
<keyword evidence="1" id="KW-0812">Transmembrane</keyword>
<dbReference type="EMBL" id="JBHULZ010000041">
    <property type="protein sequence ID" value="MFD2698195.1"/>
    <property type="molecule type" value="Genomic_DNA"/>
</dbReference>
<dbReference type="RefSeq" id="WP_379047362.1">
    <property type="nucleotide sequence ID" value="NZ_JBHULZ010000041.1"/>
</dbReference>
<reference evidence="3" key="1">
    <citation type="journal article" date="2019" name="Int. J. Syst. Evol. Microbiol.">
        <title>The Global Catalogue of Microorganisms (GCM) 10K type strain sequencing project: providing services to taxonomists for standard genome sequencing and annotation.</title>
        <authorList>
            <consortium name="The Broad Institute Genomics Platform"/>
            <consortium name="The Broad Institute Genome Sequencing Center for Infectious Disease"/>
            <person name="Wu L."/>
            <person name="Ma J."/>
        </authorList>
    </citation>
    <scope>NUCLEOTIDE SEQUENCE [LARGE SCALE GENOMIC DNA]</scope>
    <source>
        <strain evidence="3">KCTC 42255</strain>
    </source>
</reference>
<feature type="transmembrane region" description="Helical" evidence="1">
    <location>
        <begin position="188"/>
        <end position="212"/>
    </location>
</feature>
<sequence length="228" mass="26843">MKKLSATHIEQLYAFTRAHFVEYYDVQTELVDHLANGIEAQWAANPDLDFEQALDIEFKKFGVFGFLEVVEEREKQMSKRYWKLIRNEVYQFCKIPKVWVSMALFLFIFTMLFQLPYGFYGVATFLALEFFLYVFLLGKRSRQLKKNQSAKQPLLLEVIINRSGQIGSFSYIWFYQFLIVDAQVFSNLYVALATSLIISLVSLLHYIVLVIIPKQKNKILREVYPEIV</sequence>
<keyword evidence="1" id="KW-1133">Transmembrane helix</keyword>
<name>A0ABW5SHW7_9FLAO</name>
<evidence type="ECO:0000313" key="3">
    <source>
        <dbReference type="Proteomes" id="UP001597357"/>
    </source>
</evidence>
<dbReference type="Proteomes" id="UP001597357">
    <property type="component" value="Unassembled WGS sequence"/>
</dbReference>
<evidence type="ECO:0000256" key="1">
    <source>
        <dbReference type="SAM" id="Phobius"/>
    </source>
</evidence>
<keyword evidence="1" id="KW-0472">Membrane</keyword>
<evidence type="ECO:0000313" key="2">
    <source>
        <dbReference type="EMBL" id="MFD2698195.1"/>
    </source>
</evidence>
<feature type="transmembrane region" description="Helical" evidence="1">
    <location>
        <begin position="159"/>
        <end position="176"/>
    </location>
</feature>
<keyword evidence="3" id="KW-1185">Reference proteome</keyword>